<dbReference type="KEGG" id="fwa:DCMF_11805"/>
<keyword evidence="1" id="KW-0812">Transmembrane</keyword>
<feature type="transmembrane region" description="Helical" evidence="1">
    <location>
        <begin position="29"/>
        <end position="46"/>
    </location>
</feature>
<name>A0A3G1KSC7_FORW1</name>
<evidence type="ECO:0000313" key="2">
    <source>
        <dbReference type="EMBL" id="ATW25361.1"/>
    </source>
</evidence>
<gene>
    <name evidence="2" type="ORF">DCMF_11805</name>
</gene>
<keyword evidence="1" id="KW-0472">Membrane</keyword>
<dbReference type="PANTHER" id="PTHR37309">
    <property type="entry name" value="SLR0284 PROTEIN"/>
    <property type="match status" value="1"/>
</dbReference>
<proteinExistence type="predicted"/>
<dbReference type="Proteomes" id="UP000323521">
    <property type="component" value="Chromosome"/>
</dbReference>
<dbReference type="AlphaFoldDB" id="A0A3G1KSC7"/>
<feature type="transmembrane region" description="Helical" evidence="1">
    <location>
        <begin position="58"/>
        <end position="79"/>
    </location>
</feature>
<keyword evidence="1" id="KW-1133">Transmembrane helix</keyword>
<sequence>MLGLIVRFIVSALVLMVISWLLPGISVNGFIGALIAAVVIAVLGYIAERLMGKNISPYGRGIVGFIAAAVVIYLSQFIIPHYLSVSLIGSLLAALVIGIVDAFVPTALR</sequence>
<feature type="transmembrane region" description="Helical" evidence="1">
    <location>
        <begin position="5"/>
        <end position="23"/>
    </location>
</feature>
<dbReference type="InterPro" id="IPR007165">
    <property type="entry name" value="Phage_holin_4_2"/>
</dbReference>
<feature type="transmembrane region" description="Helical" evidence="1">
    <location>
        <begin position="85"/>
        <end position="104"/>
    </location>
</feature>
<accession>A0A3G1KSC7</accession>
<reference evidence="2 3" key="1">
    <citation type="submission" date="2016-10" db="EMBL/GenBank/DDBJ databases">
        <title>Complete Genome Sequence of Peptococcaceae strain DCMF.</title>
        <authorList>
            <person name="Edwards R.J."/>
            <person name="Holland S.I."/>
            <person name="Deshpande N.P."/>
            <person name="Wong Y.K."/>
            <person name="Ertan H."/>
            <person name="Manefield M."/>
            <person name="Russell T.L."/>
            <person name="Lee M.J."/>
        </authorList>
    </citation>
    <scope>NUCLEOTIDE SEQUENCE [LARGE SCALE GENOMIC DNA]</scope>
    <source>
        <strain evidence="2 3">DCMF</strain>
    </source>
</reference>
<evidence type="ECO:0000256" key="1">
    <source>
        <dbReference type="SAM" id="Phobius"/>
    </source>
</evidence>
<dbReference type="RefSeq" id="WP_148134619.1">
    <property type="nucleotide sequence ID" value="NZ_CP017634.1"/>
</dbReference>
<protein>
    <recommendedName>
        <fullName evidence="4">Phage holin family protein</fullName>
    </recommendedName>
</protein>
<dbReference type="EMBL" id="CP017634">
    <property type="protein sequence ID" value="ATW25361.1"/>
    <property type="molecule type" value="Genomic_DNA"/>
</dbReference>
<dbReference type="PANTHER" id="PTHR37309:SF1">
    <property type="entry name" value="SLR0284 PROTEIN"/>
    <property type="match status" value="1"/>
</dbReference>
<evidence type="ECO:0008006" key="4">
    <source>
        <dbReference type="Google" id="ProtNLM"/>
    </source>
</evidence>
<organism evidence="2 3">
    <name type="scientific">Formimonas warabiya</name>
    <dbReference type="NCBI Taxonomy" id="1761012"/>
    <lineage>
        <taxon>Bacteria</taxon>
        <taxon>Bacillati</taxon>
        <taxon>Bacillota</taxon>
        <taxon>Clostridia</taxon>
        <taxon>Eubacteriales</taxon>
        <taxon>Peptococcaceae</taxon>
        <taxon>Candidatus Formimonas</taxon>
    </lineage>
</organism>
<dbReference type="OrthoDB" id="1701386at2"/>
<evidence type="ECO:0000313" key="3">
    <source>
        <dbReference type="Proteomes" id="UP000323521"/>
    </source>
</evidence>
<keyword evidence="3" id="KW-1185">Reference proteome</keyword>
<dbReference type="Pfam" id="PF04020">
    <property type="entry name" value="Phage_holin_4_2"/>
    <property type="match status" value="1"/>
</dbReference>